<keyword evidence="2" id="KW-1133">Transmembrane helix</keyword>
<dbReference type="AlphaFoldDB" id="A0A074YLN9"/>
<feature type="compositionally biased region" description="Polar residues" evidence="1">
    <location>
        <begin position="48"/>
        <end position="61"/>
    </location>
</feature>
<feature type="region of interest" description="Disordered" evidence="1">
    <location>
        <begin position="48"/>
        <end position="68"/>
    </location>
</feature>
<feature type="transmembrane region" description="Helical" evidence="2">
    <location>
        <begin position="79"/>
        <end position="99"/>
    </location>
</feature>
<gene>
    <name evidence="3" type="ORF">M438DRAFT_132514</name>
</gene>
<sequence>MSKIYHVHRSEDSSICDAQFQSSKNGKNDEYMLTLALSISHFLPSEQTHLSSQQQNHTTNFKSHHQSAKMSTHSRSLRALVILILPLTIITLLITTTLLPSNHPISPLSRLSYAGLETDMETLSQHGMRAFNLLVNQMGGRGMGVHFRAPWAGRNAFVPATRLVNTGAMSAFGVGGDVTSMTSPSASTYTTTTTSELRLKTKSPSSRITNLGLIANLARIAKERCCKICHGFAKVVY</sequence>
<dbReference type="Proteomes" id="UP000030706">
    <property type="component" value="Unassembled WGS sequence"/>
</dbReference>
<keyword evidence="2" id="KW-0472">Membrane</keyword>
<reference evidence="3 4" key="1">
    <citation type="journal article" date="2014" name="BMC Genomics">
        <title>Genome sequencing of four Aureobasidium pullulans varieties: biotechnological potential, stress tolerance, and description of new species.</title>
        <authorList>
            <person name="Gostin Ar C."/>
            <person name="Ohm R.A."/>
            <person name="Kogej T."/>
            <person name="Sonjak S."/>
            <person name="Turk M."/>
            <person name="Zajc J."/>
            <person name="Zalar P."/>
            <person name="Grube M."/>
            <person name="Sun H."/>
            <person name="Han J."/>
            <person name="Sharma A."/>
            <person name="Chiniquy J."/>
            <person name="Ngan C.Y."/>
            <person name="Lipzen A."/>
            <person name="Barry K."/>
            <person name="Grigoriev I.V."/>
            <person name="Gunde-Cimerman N."/>
        </authorList>
    </citation>
    <scope>NUCLEOTIDE SEQUENCE [LARGE SCALE GENOMIC DNA]</scope>
    <source>
        <strain evidence="3 4">EXF-150</strain>
    </source>
</reference>
<protein>
    <submittedName>
        <fullName evidence="3">Uncharacterized protein</fullName>
    </submittedName>
</protein>
<accession>A0A074YLN9</accession>
<name>A0A074YLN9_AURPU</name>
<evidence type="ECO:0000313" key="4">
    <source>
        <dbReference type="Proteomes" id="UP000030706"/>
    </source>
</evidence>
<evidence type="ECO:0000256" key="2">
    <source>
        <dbReference type="SAM" id="Phobius"/>
    </source>
</evidence>
<evidence type="ECO:0000256" key="1">
    <source>
        <dbReference type="SAM" id="MobiDB-lite"/>
    </source>
</evidence>
<keyword evidence="4" id="KW-1185">Reference proteome</keyword>
<organism evidence="3 4">
    <name type="scientific">Aureobasidium pullulans EXF-150</name>
    <dbReference type="NCBI Taxonomy" id="1043002"/>
    <lineage>
        <taxon>Eukaryota</taxon>
        <taxon>Fungi</taxon>
        <taxon>Dikarya</taxon>
        <taxon>Ascomycota</taxon>
        <taxon>Pezizomycotina</taxon>
        <taxon>Dothideomycetes</taxon>
        <taxon>Dothideomycetidae</taxon>
        <taxon>Dothideales</taxon>
        <taxon>Saccotheciaceae</taxon>
        <taxon>Aureobasidium</taxon>
    </lineage>
</organism>
<proteinExistence type="predicted"/>
<dbReference type="GeneID" id="40741145"/>
<evidence type="ECO:0000313" key="3">
    <source>
        <dbReference type="EMBL" id="KEQ87801.1"/>
    </source>
</evidence>
<dbReference type="RefSeq" id="XP_029763988.1">
    <property type="nucleotide sequence ID" value="XM_029898839.1"/>
</dbReference>
<dbReference type="HOGENOM" id="CLU_1170460_0_0_1"/>
<keyword evidence="2" id="KW-0812">Transmembrane</keyword>
<dbReference type="EMBL" id="KL584976">
    <property type="protein sequence ID" value="KEQ87801.1"/>
    <property type="molecule type" value="Genomic_DNA"/>
</dbReference>